<comment type="caution">
    <text evidence="1">The sequence shown here is derived from an EMBL/GenBank/DDBJ whole genome shotgun (WGS) entry which is preliminary data.</text>
</comment>
<dbReference type="Proteomes" id="UP000325849">
    <property type="component" value="Unassembled WGS sequence"/>
</dbReference>
<reference evidence="1 2" key="1">
    <citation type="submission" date="2019-07" db="EMBL/GenBank/DDBJ databases">
        <title>New species of Amycolatopsis and Streptomyces.</title>
        <authorList>
            <person name="Duangmal K."/>
            <person name="Teo W.F.A."/>
            <person name="Lipun K."/>
        </authorList>
    </citation>
    <scope>NUCLEOTIDE SEQUENCE [LARGE SCALE GENOMIC DNA]</scope>
    <source>
        <strain evidence="1 2">NBRC 109810</strain>
    </source>
</reference>
<protein>
    <submittedName>
        <fullName evidence="1">Uncharacterized protein</fullName>
    </submittedName>
</protein>
<dbReference type="OrthoDB" id="4183651at2"/>
<organism evidence="1 2">
    <name type="scientific">Streptomyces adustus</name>
    <dbReference type="NCBI Taxonomy" id="1609272"/>
    <lineage>
        <taxon>Bacteria</taxon>
        <taxon>Bacillati</taxon>
        <taxon>Actinomycetota</taxon>
        <taxon>Actinomycetes</taxon>
        <taxon>Kitasatosporales</taxon>
        <taxon>Streptomycetaceae</taxon>
        <taxon>Streptomyces</taxon>
    </lineage>
</organism>
<name>A0A5N8V9V2_9ACTN</name>
<dbReference type="EMBL" id="VJZD01000012">
    <property type="protein sequence ID" value="MPY30725.1"/>
    <property type="molecule type" value="Genomic_DNA"/>
</dbReference>
<gene>
    <name evidence="1" type="ORF">FNH09_05165</name>
</gene>
<evidence type="ECO:0000313" key="2">
    <source>
        <dbReference type="Proteomes" id="UP000325849"/>
    </source>
</evidence>
<dbReference type="RefSeq" id="WP_152885529.1">
    <property type="nucleotide sequence ID" value="NZ_VJZD01000012.1"/>
</dbReference>
<keyword evidence="2" id="KW-1185">Reference proteome</keyword>
<sequence length="193" mass="21533">MTELQFELQSFSRREKGSRKGLVNGFGEVTVTVKRRKRSTRAGFDQLTVRLHGEQMPAIEYCTVGPQRPTLKNSRFRINGHVVQLAFNDKAFRNTSRALTFSYHDRSYRYTVIGFEKGSKLSRPGVLITVTRGNSTLRKGMSSFGAVTGDADALDVALALIFEEINTTELTTSGLVSDVLNRILNPRADELGE</sequence>
<proteinExistence type="predicted"/>
<evidence type="ECO:0000313" key="1">
    <source>
        <dbReference type="EMBL" id="MPY30725.1"/>
    </source>
</evidence>
<dbReference type="AlphaFoldDB" id="A0A5N8V9V2"/>
<accession>A0A5N8V9V2</accession>